<evidence type="ECO:0000256" key="7">
    <source>
        <dbReference type="SAM" id="Phobius"/>
    </source>
</evidence>
<comment type="similarity">
    <text evidence="2 6">Belongs to the ABC-3 integral membrane protein family.</text>
</comment>
<dbReference type="PANTHER" id="PTHR30477:SF0">
    <property type="entry name" value="METAL TRANSPORT SYSTEM MEMBRANE PROTEIN TM_0125-RELATED"/>
    <property type="match status" value="1"/>
</dbReference>
<proteinExistence type="inferred from homology"/>
<keyword evidence="6" id="KW-0813">Transport</keyword>
<dbReference type="Proteomes" id="UP001596138">
    <property type="component" value="Unassembled WGS sequence"/>
</dbReference>
<dbReference type="Gene3D" id="1.10.3470.10">
    <property type="entry name" value="ABC transporter involved in vitamin B12 uptake, BtuC"/>
    <property type="match status" value="1"/>
</dbReference>
<feature type="transmembrane region" description="Helical" evidence="7">
    <location>
        <begin position="87"/>
        <end position="109"/>
    </location>
</feature>
<feature type="transmembrane region" description="Helical" evidence="7">
    <location>
        <begin position="246"/>
        <end position="264"/>
    </location>
</feature>
<dbReference type="EMBL" id="JBHSTI010000008">
    <property type="protein sequence ID" value="MFC6239035.1"/>
    <property type="molecule type" value="Genomic_DNA"/>
</dbReference>
<dbReference type="SUPFAM" id="SSF81345">
    <property type="entry name" value="ABC transporter involved in vitamin B12 uptake, BtuC"/>
    <property type="match status" value="1"/>
</dbReference>
<feature type="transmembrane region" description="Helical" evidence="7">
    <location>
        <begin position="129"/>
        <end position="149"/>
    </location>
</feature>
<evidence type="ECO:0000256" key="6">
    <source>
        <dbReference type="RuleBase" id="RU003943"/>
    </source>
</evidence>
<evidence type="ECO:0000313" key="9">
    <source>
        <dbReference type="Proteomes" id="UP001596138"/>
    </source>
</evidence>
<dbReference type="InterPro" id="IPR037294">
    <property type="entry name" value="ABC_BtuC-like"/>
</dbReference>
<protein>
    <submittedName>
        <fullName evidence="8">Metal ABC transporter permease</fullName>
    </submittedName>
</protein>
<name>A0ABW1T4M7_9ACTN</name>
<feature type="transmembrane region" description="Helical" evidence="7">
    <location>
        <begin position="12"/>
        <end position="31"/>
    </location>
</feature>
<gene>
    <name evidence="8" type="ORF">ACFQGU_14210</name>
</gene>
<keyword evidence="3 6" id="KW-0812">Transmembrane</keyword>
<evidence type="ECO:0000256" key="3">
    <source>
        <dbReference type="ARBA" id="ARBA00022692"/>
    </source>
</evidence>
<keyword evidence="9" id="KW-1185">Reference proteome</keyword>
<organism evidence="8 9">
    <name type="scientific">Longivirga aurantiaca</name>
    <dbReference type="NCBI Taxonomy" id="1837743"/>
    <lineage>
        <taxon>Bacteria</taxon>
        <taxon>Bacillati</taxon>
        <taxon>Actinomycetota</taxon>
        <taxon>Actinomycetes</taxon>
        <taxon>Sporichthyales</taxon>
        <taxon>Sporichthyaceae</taxon>
        <taxon>Longivirga</taxon>
    </lineage>
</organism>
<evidence type="ECO:0000256" key="5">
    <source>
        <dbReference type="ARBA" id="ARBA00023136"/>
    </source>
</evidence>
<feature type="transmembrane region" description="Helical" evidence="7">
    <location>
        <begin position="219"/>
        <end position="240"/>
    </location>
</feature>
<dbReference type="PANTHER" id="PTHR30477">
    <property type="entry name" value="ABC-TRANSPORTER METAL-BINDING PROTEIN"/>
    <property type="match status" value="1"/>
</dbReference>
<reference evidence="9" key="1">
    <citation type="journal article" date="2019" name="Int. J. Syst. Evol. Microbiol.">
        <title>The Global Catalogue of Microorganisms (GCM) 10K type strain sequencing project: providing services to taxonomists for standard genome sequencing and annotation.</title>
        <authorList>
            <consortium name="The Broad Institute Genomics Platform"/>
            <consortium name="The Broad Institute Genome Sequencing Center for Infectious Disease"/>
            <person name="Wu L."/>
            <person name="Ma J."/>
        </authorList>
    </citation>
    <scope>NUCLEOTIDE SEQUENCE [LARGE SCALE GENOMIC DNA]</scope>
    <source>
        <strain evidence="9">CGMCC 4.7317</strain>
    </source>
</reference>
<evidence type="ECO:0000256" key="2">
    <source>
        <dbReference type="ARBA" id="ARBA00008034"/>
    </source>
</evidence>
<evidence type="ECO:0000256" key="1">
    <source>
        <dbReference type="ARBA" id="ARBA00004141"/>
    </source>
</evidence>
<evidence type="ECO:0000256" key="4">
    <source>
        <dbReference type="ARBA" id="ARBA00022989"/>
    </source>
</evidence>
<feature type="transmembrane region" description="Helical" evidence="7">
    <location>
        <begin position="170"/>
        <end position="188"/>
    </location>
</feature>
<feature type="transmembrane region" description="Helical" evidence="7">
    <location>
        <begin position="194"/>
        <end position="212"/>
    </location>
</feature>
<sequence>MPLLEYDFLQRALVAAAIVGLVAPLIGVFLVQRRLALLGDGMGHVALAGVGIAFLFGTAPVPTALVAAAAGAVVIELIRAKSRTAGDLALALIFYGGIAGGVLFTYLAGGKSSAALNQYLFGSLSTVSASDLVWLAVVALLVIVVLATFGREIFVMALDPDLARTQGIRVTAMSMLLTVLAALTVVIGMRTVGLLLVSAIMIVPVAAAQQLTRSFRTTAMIGVVVGELAAVLGLFSSYSLDVPPGPAIVMVALLLFGLCAALAVPVRRRRSRGVAAAAAAAAEPIGAHA</sequence>
<dbReference type="Pfam" id="PF00950">
    <property type="entry name" value="ABC-3"/>
    <property type="match status" value="1"/>
</dbReference>
<evidence type="ECO:0000313" key="8">
    <source>
        <dbReference type="EMBL" id="MFC6239035.1"/>
    </source>
</evidence>
<dbReference type="RefSeq" id="WP_386767756.1">
    <property type="nucleotide sequence ID" value="NZ_JBHSTI010000008.1"/>
</dbReference>
<dbReference type="InterPro" id="IPR001626">
    <property type="entry name" value="ABC_TroCD"/>
</dbReference>
<keyword evidence="5 7" id="KW-0472">Membrane</keyword>
<feature type="transmembrane region" description="Helical" evidence="7">
    <location>
        <begin position="51"/>
        <end position="75"/>
    </location>
</feature>
<keyword evidence="4 7" id="KW-1133">Transmembrane helix</keyword>
<comment type="subcellular location">
    <subcellularLocation>
        <location evidence="6">Cell membrane</location>
        <topology evidence="6">Multi-pass membrane protein</topology>
    </subcellularLocation>
    <subcellularLocation>
        <location evidence="1">Membrane</location>
        <topology evidence="1">Multi-pass membrane protein</topology>
    </subcellularLocation>
</comment>
<comment type="caution">
    <text evidence="8">The sequence shown here is derived from an EMBL/GenBank/DDBJ whole genome shotgun (WGS) entry which is preliminary data.</text>
</comment>
<accession>A0ABW1T4M7</accession>